<dbReference type="Proteomes" id="UP000007263">
    <property type="component" value="Segment"/>
</dbReference>
<feature type="transmembrane region" description="Helical" evidence="2">
    <location>
        <begin position="120"/>
        <end position="140"/>
    </location>
</feature>
<keyword evidence="2" id="KW-0812">Transmembrane</keyword>
<accession>E9NIJ9</accession>
<keyword evidence="1" id="KW-0175">Coiled coil</keyword>
<evidence type="ECO:0000313" key="3">
    <source>
        <dbReference type="EMBL" id="ADU79225.1"/>
    </source>
</evidence>
<dbReference type="RefSeq" id="YP_007003197.1">
    <property type="nucleotide sequence ID" value="NC_019485.1"/>
</dbReference>
<keyword evidence="2" id="KW-1133">Transmembrane helix</keyword>
<organism evidence="3 4">
    <name type="scientific">Enterobacter phage EcP1</name>
    <dbReference type="NCBI Taxonomy" id="942016"/>
    <lineage>
        <taxon>Viruses</taxon>
        <taxon>Duplodnaviria</taxon>
        <taxon>Heunggongvirae</taxon>
        <taxon>Uroviricota</taxon>
        <taxon>Caudoviricetes</taxon>
        <taxon>Schitoviridae</taxon>
        <taxon>Eceepunavirus</taxon>
        <taxon>Eceepunavirus EcP1</taxon>
    </lineage>
</organism>
<reference evidence="3 4" key="1">
    <citation type="submission" date="2010-11" db="EMBL/GenBank/DDBJ databases">
        <title>Complete nucleotide sequence of the bacteriophage EcP1, a new member of the N4-like viruses.</title>
        <authorList>
            <person name="Zhu J."/>
            <person name="Rao X."/>
            <person name="Tan Y."/>
            <person name="Hu Z."/>
            <person name="Xiong K."/>
            <person name="Chen Z."/>
            <person name="Li S."/>
            <person name="Yang J."/>
            <person name="Jin X."/>
            <person name="Chen Y."/>
            <person name="Hu F."/>
        </authorList>
    </citation>
    <scope>NUCLEOTIDE SEQUENCE [LARGE SCALE GENOMIC DNA]</scope>
</reference>
<gene>
    <name evidence="3" type="ORF">EcP1_gp74</name>
</gene>
<dbReference type="GeneID" id="14006853"/>
<name>E9NIJ9_9CAUD</name>
<sequence>MKSKTGYIIGTLKKRNESLSQENDKLKDEVERLNVELSEAAHNIKTMQDFASKNQSELINKDNQIRNLAKSLMYKDERNTKRDVLLKKYDADNNRLSFELFEQTTETEKWKEKYESLLKYVRNIGITIVIFGLIILFTQYM</sequence>
<evidence type="ECO:0000313" key="4">
    <source>
        <dbReference type="Proteomes" id="UP000007263"/>
    </source>
</evidence>
<evidence type="ECO:0000256" key="1">
    <source>
        <dbReference type="SAM" id="Coils"/>
    </source>
</evidence>
<keyword evidence="2" id="KW-0472">Membrane</keyword>
<evidence type="ECO:0000256" key="2">
    <source>
        <dbReference type="SAM" id="Phobius"/>
    </source>
</evidence>
<dbReference type="KEGG" id="vg:14006853"/>
<proteinExistence type="predicted"/>
<keyword evidence="4" id="KW-1185">Reference proteome</keyword>
<feature type="coiled-coil region" evidence="1">
    <location>
        <begin position="9"/>
        <end position="43"/>
    </location>
</feature>
<dbReference type="EMBL" id="HQ641380">
    <property type="protein sequence ID" value="ADU79225.1"/>
    <property type="molecule type" value="Genomic_DNA"/>
</dbReference>
<protein>
    <submittedName>
        <fullName evidence="3">Uncharacterized protein</fullName>
    </submittedName>
</protein>